<dbReference type="Gene3D" id="3.40.190.10">
    <property type="entry name" value="Periplasmic binding protein-like II"/>
    <property type="match status" value="2"/>
</dbReference>
<dbReference type="Proteomes" id="UP000292445">
    <property type="component" value="Unassembled WGS sequence"/>
</dbReference>
<name>A0A4Q7NA24_9BURK</name>
<accession>A0A4Q7NA24</accession>
<dbReference type="PROSITE" id="PS51257">
    <property type="entry name" value="PROKAR_LIPOPROTEIN"/>
    <property type="match status" value="1"/>
</dbReference>
<organism evidence="2 3">
    <name type="scientific">Pigmentiphaga kullae</name>
    <dbReference type="NCBI Taxonomy" id="151784"/>
    <lineage>
        <taxon>Bacteria</taxon>
        <taxon>Pseudomonadati</taxon>
        <taxon>Pseudomonadota</taxon>
        <taxon>Betaproteobacteria</taxon>
        <taxon>Burkholderiales</taxon>
        <taxon>Alcaligenaceae</taxon>
        <taxon>Pigmentiphaga</taxon>
    </lineage>
</organism>
<keyword evidence="2" id="KW-0675">Receptor</keyword>
<evidence type="ECO:0000313" key="3">
    <source>
        <dbReference type="Proteomes" id="UP000292445"/>
    </source>
</evidence>
<evidence type="ECO:0000256" key="1">
    <source>
        <dbReference type="SAM" id="SignalP"/>
    </source>
</evidence>
<dbReference type="EMBL" id="SGXC01000003">
    <property type="protein sequence ID" value="RZS78939.1"/>
    <property type="molecule type" value="Genomic_DNA"/>
</dbReference>
<evidence type="ECO:0000313" key="2">
    <source>
        <dbReference type="EMBL" id="RZS78939.1"/>
    </source>
</evidence>
<dbReference type="SUPFAM" id="SSF53850">
    <property type="entry name" value="Periplasmic binding protein-like II"/>
    <property type="match status" value="1"/>
</dbReference>
<comment type="caution">
    <text evidence="2">The sequence shown here is derived from an EMBL/GenBank/DDBJ whole genome shotgun (WGS) entry which is preliminary data.</text>
</comment>
<dbReference type="InterPro" id="IPR011852">
    <property type="entry name" value="TRAP_TAXI"/>
</dbReference>
<keyword evidence="1" id="KW-0732">Signal</keyword>
<dbReference type="PANTHER" id="PTHR42941:SF1">
    <property type="entry name" value="SLL1037 PROTEIN"/>
    <property type="match status" value="1"/>
</dbReference>
<dbReference type="RefSeq" id="WP_130361873.1">
    <property type="nucleotide sequence ID" value="NZ_SGXC01000003.1"/>
</dbReference>
<feature type="chain" id="PRO_5020710545" evidence="1">
    <location>
        <begin position="22"/>
        <end position="492"/>
    </location>
</feature>
<reference evidence="2 3" key="1">
    <citation type="submission" date="2019-02" db="EMBL/GenBank/DDBJ databases">
        <title>Genomic Encyclopedia of Type Strains, Phase IV (KMG-IV): sequencing the most valuable type-strain genomes for metagenomic binning, comparative biology and taxonomic classification.</title>
        <authorList>
            <person name="Goeker M."/>
        </authorList>
    </citation>
    <scope>NUCLEOTIDE SEQUENCE [LARGE SCALE GENOMIC DNA]</scope>
    <source>
        <strain evidence="2 3">K24</strain>
    </source>
</reference>
<keyword evidence="3" id="KW-1185">Reference proteome</keyword>
<dbReference type="Pfam" id="PF16868">
    <property type="entry name" value="NMT1_3"/>
    <property type="match status" value="1"/>
</dbReference>
<dbReference type="PANTHER" id="PTHR42941">
    <property type="entry name" value="SLL1037 PROTEIN"/>
    <property type="match status" value="1"/>
</dbReference>
<dbReference type="AlphaFoldDB" id="A0A4Q7NA24"/>
<dbReference type="OrthoDB" id="9780180at2"/>
<proteinExistence type="predicted"/>
<feature type="signal peptide" evidence="1">
    <location>
        <begin position="1"/>
        <end position="21"/>
    </location>
</feature>
<dbReference type="CDD" id="cd13520">
    <property type="entry name" value="PBP2_TAXI_TRAP"/>
    <property type="match status" value="1"/>
</dbReference>
<dbReference type="NCBIfam" id="TIGR02122">
    <property type="entry name" value="TRAP_TAXI"/>
    <property type="match status" value="1"/>
</dbReference>
<protein>
    <submittedName>
        <fullName evidence="2">TRAP transporter TAXI family solute receptor</fullName>
    </submittedName>
</protein>
<sequence length="492" mass="51651">MIRRLLLLVLATVLLSGCSRGPDQSQVQAAVENRLQAVFAKPVLDVESLRRLGSGPLADAPDGSARRIVYFNGRFRLARDYAFGDWQSLNPAALATLLGATERGVEGIARDGNRAGDLLQVRGSVTFREGPDGWQAVDFVPPPQAAASQAAAGSPARATIERIQNLFNTLPPNSPRARAIITEELAAADRQITRRLDRLRRAFVVAGGPETGEYDLVARTIAARLTAQGFRASGSSTQGSIENLQLLQRGAANIALAQGDIARQAYLGQGAFGGTAHNPGLRAIASLYPEAFHIAVLADGPVQSIADLRGRRMDAGLAASGTRASALQVLAAHGLPAGSVELVSSADFDHAVRALVDKQVDAIASVIHAPARQLQRLAADHRLRILPLSPPAIAQLARDDPAFVRLVLAPGTYPGQGAPIATVGVTALLVTGADTPADEVRSVLQAVFEQADFVAAGSPAGGQITRATALEGVTIPMHEAAERYFKAEPAPR</sequence>
<gene>
    <name evidence="2" type="ORF">EV675_5596</name>
</gene>